<keyword evidence="2" id="KW-1185">Reference proteome</keyword>
<accession>A0A8A7KFC8</accession>
<dbReference type="PANTHER" id="PTHR39550">
    <property type="entry name" value="SLL0658 PROTEIN"/>
    <property type="match status" value="1"/>
</dbReference>
<dbReference type="KEGG" id="ifn:GM661_18210"/>
<dbReference type="EMBL" id="CP046640">
    <property type="protein sequence ID" value="QTM00102.1"/>
    <property type="molecule type" value="Genomic_DNA"/>
</dbReference>
<dbReference type="InterPro" id="IPR021799">
    <property type="entry name" value="PIN-like_prokaryotic"/>
</dbReference>
<protein>
    <submittedName>
        <fullName evidence="1">DUF3368 domain-containing protein</fullName>
    </submittedName>
</protein>
<dbReference type="Pfam" id="PF11848">
    <property type="entry name" value="DUF3368"/>
    <property type="match status" value="1"/>
</dbReference>
<dbReference type="Proteomes" id="UP000665020">
    <property type="component" value="Chromosome"/>
</dbReference>
<proteinExistence type="predicted"/>
<dbReference type="PANTHER" id="PTHR39550:SF1">
    <property type="entry name" value="SLL0658 PROTEIN"/>
    <property type="match status" value="1"/>
</dbReference>
<evidence type="ECO:0000313" key="1">
    <source>
        <dbReference type="EMBL" id="QTM00102.1"/>
    </source>
</evidence>
<sequence>MALALETDNNITILDDLKARKLAKKLNIEMTGTLGVIINAKRKNIITSIKEVLERLKDTNFRISKELENDILKYDM</sequence>
<organism evidence="1 2">
    <name type="scientific">Iocasia fonsfrigidae</name>
    <dbReference type="NCBI Taxonomy" id="2682810"/>
    <lineage>
        <taxon>Bacteria</taxon>
        <taxon>Bacillati</taxon>
        <taxon>Bacillota</taxon>
        <taxon>Clostridia</taxon>
        <taxon>Halanaerobiales</taxon>
        <taxon>Halanaerobiaceae</taxon>
        <taxon>Iocasia</taxon>
    </lineage>
</organism>
<gene>
    <name evidence="1" type="ORF">GM661_18210</name>
</gene>
<dbReference type="AlphaFoldDB" id="A0A8A7KFC8"/>
<evidence type="ECO:0000313" key="2">
    <source>
        <dbReference type="Proteomes" id="UP000665020"/>
    </source>
</evidence>
<reference evidence="1" key="1">
    <citation type="submission" date="2019-12" db="EMBL/GenBank/DDBJ databases">
        <authorList>
            <person name="zhang j."/>
            <person name="sun C.M."/>
        </authorList>
    </citation>
    <scope>NUCLEOTIDE SEQUENCE</scope>
    <source>
        <strain evidence="1">NS-1</strain>
    </source>
</reference>
<name>A0A8A7KFC8_9FIRM</name>